<dbReference type="SUPFAM" id="SSF46689">
    <property type="entry name" value="Homeodomain-like"/>
    <property type="match status" value="1"/>
</dbReference>
<keyword evidence="6" id="KW-1185">Reference proteome</keyword>
<sequence>MNRSQPSNTDEKVPKLGRPPAGEIEIRKRAILSAATRLFIENGFGNTTLADIGKAAGVTKRTIYDHIGDKETLFQTVCMQCLPESLELHFEVRPTGETTREVLKNLAKLIMNYSLSQENVALARMLMTERMRFPDLVRQAVETLRELYEGAIDSVLKDMVEHGLLPPLNNPRIPYYFYDMIIGSMQTQMLFGLKNELPEEVEVEQRIDIFLFGLHGLETGAGNH</sequence>
<dbReference type="InterPro" id="IPR050109">
    <property type="entry name" value="HTH-type_TetR-like_transc_reg"/>
</dbReference>
<dbReference type="PROSITE" id="PS50977">
    <property type="entry name" value="HTH_TETR_2"/>
    <property type="match status" value="1"/>
</dbReference>
<dbReference type="InterPro" id="IPR009057">
    <property type="entry name" value="Homeodomain-like_sf"/>
</dbReference>
<proteinExistence type="predicted"/>
<dbReference type="Proteomes" id="UP000031057">
    <property type="component" value="Unassembled WGS sequence"/>
</dbReference>
<dbReference type="SUPFAM" id="SSF48498">
    <property type="entry name" value="Tetracyclin repressor-like, C-terminal domain"/>
    <property type="match status" value="1"/>
</dbReference>
<dbReference type="GO" id="GO:0003700">
    <property type="term" value="F:DNA-binding transcription factor activity"/>
    <property type="evidence" value="ECO:0007669"/>
    <property type="project" value="TreeGrafter"/>
</dbReference>
<evidence type="ECO:0000256" key="3">
    <source>
        <dbReference type="SAM" id="MobiDB-lite"/>
    </source>
</evidence>
<feature type="region of interest" description="Disordered" evidence="3">
    <location>
        <begin position="1"/>
        <end position="20"/>
    </location>
</feature>
<name>A0A0B1ZVH7_9SPHN</name>
<dbReference type="AlphaFoldDB" id="A0A0B1ZVH7"/>
<dbReference type="Pfam" id="PF14246">
    <property type="entry name" value="TetR_C_7"/>
    <property type="match status" value="1"/>
</dbReference>
<evidence type="ECO:0000313" key="5">
    <source>
        <dbReference type="EMBL" id="KHK93178.1"/>
    </source>
</evidence>
<evidence type="ECO:0000256" key="1">
    <source>
        <dbReference type="ARBA" id="ARBA00023125"/>
    </source>
</evidence>
<evidence type="ECO:0000313" key="6">
    <source>
        <dbReference type="Proteomes" id="UP000031057"/>
    </source>
</evidence>
<comment type="caution">
    <text evidence="5">The sequence shown here is derived from an EMBL/GenBank/DDBJ whole genome shotgun (WGS) entry which is preliminary data.</text>
</comment>
<dbReference type="PANTHER" id="PTHR30055">
    <property type="entry name" value="HTH-TYPE TRANSCRIPTIONAL REGULATOR RUTR"/>
    <property type="match status" value="1"/>
</dbReference>
<dbReference type="InterPro" id="IPR039536">
    <property type="entry name" value="TetR_C_Proteobacteria"/>
</dbReference>
<dbReference type="Gene3D" id="1.10.357.10">
    <property type="entry name" value="Tetracycline Repressor, domain 2"/>
    <property type="match status" value="1"/>
</dbReference>
<dbReference type="InterPro" id="IPR001647">
    <property type="entry name" value="HTH_TetR"/>
</dbReference>
<gene>
    <name evidence="5" type="ORF">LK12_02255</name>
</gene>
<accession>A0A0B1ZVH7</accession>
<evidence type="ECO:0000259" key="4">
    <source>
        <dbReference type="PROSITE" id="PS50977"/>
    </source>
</evidence>
<dbReference type="Pfam" id="PF00440">
    <property type="entry name" value="TetR_N"/>
    <property type="match status" value="1"/>
</dbReference>
<protein>
    <recommendedName>
        <fullName evidence="4">HTH tetR-type domain-containing protein</fullName>
    </recommendedName>
</protein>
<dbReference type="PANTHER" id="PTHR30055:SF146">
    <property type="entry name" value="HTH-TYPE TRANSCRIPTIONAL DUAL REGULATOR CECR"/>
    <property type="match status" value="1"/>
</dbReference>
<dbReference type="PRINTS" id="PR00455">
    <property type="entry name" value="HTHTETR"/>
</dbReference>
<dbReference type="InterPro" id="IPR036271">
    <property type="entry name" value="Tet_transcr_reg_TetR-rel_C_sf"/>
</dbReference>
<reference evidence="5 6" key="1">
    <citation type="submission" date="2014-10" db="EMBL/GenBank/DDBJ databases">
        <title>Genome sequence of Novosphingobium malaysiense MUSC 273(T).</title>
        <authorList>
            <person name="Lee L.-H."/>
        </authorList>
    </citation>
    <scope>NUCLEOTIDE SEQUENCE [LARGE SCALE GENOMIC DNA]</scope>
    <source>
        <strain evidence="5 6">MUSC 273</strain>
    </source>
</reference>
<keyword evidence="1 2" id="KW-0238">DNA-binding</keyword>
<dbReference type="GO" id="GO:0000976">
    <property type="term" value="F:transcription cis-regulatory region binding"/>
    <property type="evidence" value="ECO:0007669"/>
    <property type="project" value="TreeGrafter"/>
</dbReference>
<dbReference type="EMBL" id="JTDI01000001">
    <property type="protein sequence ID" value="KHK93178.1"/>
    <property type="molecule type" value="Genomic_DNA"/>
</dbReference>
<evidence type="ECO:0000256" key="2">
    <source>
        <dbReference type="PROSITE-ProRule" id="PRU00335"/>
    </source>
</evidence>
<organism evidence="5 6">
    <name type="scientific">Novosphingobium malaysiense</name>
    <dbReference type="NCBI Taxonomy" id="1348853"/>
    <lineage>
        <taxon>Bacteria</taxon>
        <taxon>Pseudomonadati</taxon>
        <taxon>Pseudomonadota</taxon>
        <taxon>Alphaproteobacteria</taxon>
        <taxon>Sphingomonadales</taxon>
        <taxon>Sphingomonadaceae</taxon>
        <taxon>Novosphingobium</taxon>
    </lineage>
</organism>
<feature type="domain" description="HTH tetR-type" evidence="4">
    <location>
        <begin position="25"/>
        <end position="85"/>
    </location>
</feature>
<feature type="DNA-binding region" description="H-T-H motif" evidence="2">
    <location>
        <begin position="48"/>
        <end position="67"/>
    </location>
</feature>